<evidence type="ECO:0000313" key="2">
    <source>
        <dbReference type="Proteomes" id="UP000177625"/>
    </source>
</evidence>
<accession>A0A1E1MG09</accession>
<gene>
    <name evidence="1" type="ORF">RSE6_08229</name>
</gene>
<dbReference type="Proteomes" id="UP000177625">
    <property type="component" value="Unassembled WGS sequence"/>
</dbReference>
<dbReference type="EMBL" id="FJVC01000299">
    <property type="protein sequence ID" value="CZT47645.1"/>
    <property type="molecule type" value="Genomic_DNA"/>
</dbReference>
<name>A0A1E1MG09_RHYSE</name>
<protein>
    <submittedName>
        <fullName evidence="1">Uncharacterized protein</fullName>
    </submittedName>
</protein>
<organism evidence="1 2">
    <name type="scientific">Rhynchosporium secalis</name>
    <name type="common">Barley scald fungus</name>
    <dbReference type="NCBI Taxonomy" id="38038"/>
    <lineage>
        <taxon>Eukaryota</taxon>
        <taxon>Fungi</taxon>
        <taxon>Dikarya</taxon>
        <taxon>Ascomycota</taxon>
        <taxon>Pezizomycotina</taxon>
        <taxon>Leotiomycetes</taxon>
        <taxon>Helotiales</taxon>
        <taxon>Ploettnerulaceae</taxon>
        <taxon>Rhynchosporium</taxon>
    </lineage>
</organism>
<dbReference type="AlphaFoldDB" id="A0A1E1MG09"/>
<evidence type="ECO:0000313" key="1">
    <source>
        <dbReference type="EMBL" id="CZT47645.1"/>
    </source>
</evidence>
<proteinExistence type="predicted"/>
<sequence>MDLVCTISQKSNTRQQDPPEYLFPNIWLRHLQGKRMHDCLAIIVSPIRQAPELKQTQELDNTVAFQAIRNWYEPGLNGPQAIDEEFAGGIGQIWVHTGVNQCFWMLITTNTCSTILDTEF</sequence>
<keyword evidence="2" id="KW-1185">Reference proteome</keyword>
<reference evidence="2" key="1">
    <citation type="submission" date="2016-03" db="EMBL/GenBank/DDBJ databases">
        <authorList>
            <person name="Guldener U."/>
        </authorList>
    </citation>
    <scope>NUCLEOTIDE SEQUENCE [LARGE SCALE GENOMIC DNA]</scope>
</reference>